<sequence>MPDGPLFLERQSYRQRRLMDAVRLLPVLGLLLWMVPLAWPLAQSGGEGAQDPVPMSVALKYLFGVWGALVLTSWLLWRRTATVAAPADPADPHASD</sequence>
<dbReference type="AlphaFoldDB" id="A0A6P0CC80"/>
<keyword evidence="1" id="KW-0472">Membrane</keyword>
<feature type="transmembrane region" description="Helical" evidence="1">
    <location>
        <begin position="59"/>
        <end position="77"/>
    </location>
</feature>
<reference evidence="2 3" key="1">
    <citation type="submission" date="2020-01" db="EMBL/GenBank/DDBJ databases">
        <title>Sulfitobacter sediminilitoris sp. nov., isolated from a tidal flat.</title>
        <authorList>
            <person name="Park S."/>
            <person name="Yoon J.-H."/>
        </authorList>
    </citation>
    <scope>NUCLEOTIDE SEQUENCE [LARGE SCALE GENOMIC DNA]</scope>
    <source>
        <strain evidence="2 3">JBTF-M27</strain>
    </source>
</reference>
<keyword evidence="1" id="KW-0812">Transmembrane</keyword>
<dbReference type="RefSeq" id="WP_164352921.1">
    <property type="nucleotide sequence ID" value="NZ_JAABNT010000003.1"/>
</dbReference>
<proteinExistence type="predicted"/>
<evidence type="ECO:0000313" key="2">
    <source>
        <dbReference type="EMBL" id="NEK21984.1"/>
    </source>
</evidence>
<keyword evidence="3" id="KW-1185">Reference proteome</keyword>
<name>A0A6P0CC80_9RHOB</name>
<organism evidence="2 3">
    <name type="scientific">Sulfitobacter sediminilitoris</name>
    <dbReference type="NCBI Taxonomy" id="2698830"/>
    <lineage>
        <taxon>Bacteria</taxon>
        <taxon>Pseudomonadati</taxon>
        <taxon>Pseudomonadota</taxon>
        <taxon>Alphaproteobacteria</taxon>
        <taxon>Rhodobacterales</taxon>
        <taxon>Roseobacteraceae</taxon>
        <taxon>Sulfitobacter</taxon>
    </lineage>
</organism>
<comment type="caution">
    <text evidence="2">The sequence shown here is derived from an EMBL/GenBank/DDBJ whole genome shotgun (WGS) entry which is preliminary data.</text>
</comment>
<feature type="transmembrane region" description="Helical" evidence="1">
    <location>
        <begin position="21"/>
        <end position="39"/>
    </location>
</feature>
<evidence type="ECO:0000256" key="1">
    <source>
        <dbReference type="SAM" id="Phobius"/>
    </source>
</evidence>
<dbReference type="Proteomes" id="UP000468591">
    <property type="component" value="Unassembled WGS sequence"/>
</dbReference>
<evidence type="ECO:0000313" key="3">
    <source>
        <dbReference type="Proteomes" id="UP000468591"/>
    </source>
</evidence>
<protein>
    <submittedName>
        <fullName evidence="2">Uncharacterized protein</fullName>
    </submittedName>
</protein>
<accession>A0A6P0CC80</accession>
<dbReference type="EMBL" id="JAABNT010000003">
    <property type="protein sequence ID" value="NEK21984.1"/>
    <property type="molecule type" value="Genomic_DNA"/>
</dbReference>
<keyword evidence="1" id="KW-1133">Transmembrane helix</keyword>
<gene>
    <name evidence="2" type="ORF">GV827_06165</name>
</gene>